<feature type="compositionally biased region" description="Polar residues" evidence="1">
    <location>
        <begin position="17"/>
        <end position="30"/>
    </location>
</feature>
<organism evidence="2 3">
    <name type="scientific">Vitis vinifera</name>
    <name type="common">Grape</name>
    <dbReference type="NCBI Taxonomy" id="29760"/>
    <lineage>
        <taxon>Eukaryota</taxon>
        <taxon>Viridiplantae</taxon>
        <taxon>Streptophyta</taxon>
        <taxon>Embryophyta</taxon>
        <taxon>Tracheophyta</taxon>
        <taxon>Spermatophyta</taxon>
        <taxon>Magnoliopsida</taxon>
        <taxon>eudicotyledons</taxon>
        <taxon>Gunneridae</taxon>
        <taxon>Pentapetalae</taxon>
        <taxon>rosids</taxon>
        <taxon>Vitales</taxon>
        <taxon>Vitaceae</taxon>
        <taxon>Viteae</taxon>
        <taxon>Vitis</taxon>
    </lineage>
</organism>
<comment type="caution">
    <text evidence="2">The sequence shown here is derived from an EMBL/GenBank/DDBJ whole genome shotgun (WGS) entry which is preliminary data.</text>
</comment>
<dbReference type="Proteomes" id="UP000288805">
    <property type="component" value="Unassembled WGS sequence"/>
</dbReference>
<feature type="compositionally biased region" description="Basic residues" evidence="1">
    <location>
        <begin position="38"/>
        <end position="47"/>
    </location>
</feature>
<dbReference type="EMBL" id="QGNW01000617">
    <property type="protein sequence ID" value="RVW66894.1"/>
    <property type="molecule type" value="Genomic_DNA"/>
</dbReference>
<sequence>MVSVDCLIDYKLSSPSAMTQKGNNQQQQLSKKGEFKPPKKNGGRPKKKNLSLFRLGWGRRSIPHKQPGQLVISYAMDCIGAKVALLPHLNGMFIMDEMRPCYVHRLSKLPKKLSKKGTISTLADPAFKGALWNTSVLLKEVGWDTTDVCGLSGVEQDLRLRYWQVHNAKGDESKTTCVT</sequence>
<name>A0A438G3V6_VITVI</name>
<dbReference type="AlphaFoldDB" id="A0A438G3V6"/>
<reference evidence="2 3" key="1">
    <citation type="journal article" date="2018" name="PLoS Genet.">
        <title>Population sequencing reveals clonal diversity and ancestral inbreeding in the grapevine cultivar Chardonnay.</title>
        <authorList>
            <person name="Roach M.J."/>
            <person name="Johnson D.L."/>
            <person name="Bohlmann J."/>
            <person name="van Vuuren H.J."/>
            <person name="Jones S.J."/>
            <person name="Pretorius I.S."/>
            <person name="Schmidt S.A."/>
            <person name="Borneman A.R."/>
        </authorList>
    </citation>
    <scope>NUCLEOTIDE SEQUENCE [LARGE SCALE GENOMIC DNA]</scope>
    <source>
        <strain evidence="3">cv. Chardonnay</strain>
        <tissue evidence="2">Leaf</tissue>
    </source>
</reference>
<evidence type="ECO:0000256" key="1">
    <source>
        <dbReference type="SAM" id="MobiDB-lite"/>
    </source>
</evidence>
<feature type="region of interest" description="Disordered" evidence="1">
    <location>
        <begin position="17"/>
        <end position="47"/>
    </location>
</feature>
<evidence type="ECO:0000313" key="2">
    <source>
        <dbReference type="EMBL" id="RVW66894.1"/>
    </source>
</evidence>
<accession>A0A438G3V6</accession>
<protein>
    <submittedName>
        <fullName evidence="2">Uncharacterized protein</fullName>
    </submittedName>
</protein>
<evidence type="ECO:0000313" key="3">
    <source>
        <dbReference type="Proteomes" id="UP000288805"/>
    </source>
</evidence>
<gene>
    <name evidence="2" type="ORF">CK203_065902</name>
</gene>
<proteinExistence type="predicted"/>